<dbReference type="InterPro" id="IPR012338">
    <property type="entry name" value="Beta-lactam/transpept-like"/>
</dbReference>
<dbReference type="EMBL" id="SJPI01000001">
    <property type="protein sequence ID" value="TWT54922.1"/>
    <property type="molecule type" value="Genomic_DNA"/>
</dbReference>
<evidence type="ECO:0000313" key="2">
    <source>
        <dbReference type="EMBL" id="TWT54922.1"/>
    </source>
</evidence>
<keyword evidence="2" id="KW-0378">Hydrolase</keyword>
<dbReference type="EC" id="3.1.1.-" evidence="2"/>
<protein>
    <submittedName>
        <fullName evidence="2">Esterase EstB</fullName>
        <ecNumber evidence="2">3.1.1.-</ecNumber>
    </submittedName>
</protein>
<dbReference type="GO" id="GO:0016787">
    <property type="term" value="F:hydrolase activity"/>
    <property type="evidence" value="ECO:0007669"/>
    <property type="project" value="UniProtKB-KW"/>
</dbReference>
<accession>A0A5C5WYE2</accession>
<dbReference type="InterPro" id="IPR050789">
    <property type="entry name" value="Diverse_Enzym_Activities"/>
</dbReference>
<evidence type="ECO:0000259" key="1">
    <source>
        <dbReference type="Pfam" id="PF00144"/>
    </source>
</evidence>
<name>A0A5C5WYE2_9BACT</name>
<feature type="domain" description="Beta-lactamase-related" evidence="1">
    <location>
        <begin position="45"/>
        <end position="391"/>
    </location>
</feature>
<dbReference type="InterPro" id="IPR001466">
    <property type="entry name" value="Beta-lactam-related"/>
</dbReference>
<evidence type="ECO:0000313" key="3">
    <source>
        <dbReference type="Proteomes" id="UP000316598"/>
    </source>
</evidence>
<dbReference type="PANTHER" id="PTHR43283:SF3">
    <property type="entry name" value="BETA-LACTAMASE FAMILY PROTEIN (AFU_ORTHOLOGUE AFUA_5G07500)"/>
    <property type="match status" value="1"/>
</dbReference>
<reference evidence="2 3" key="1">
    <citation type="submission" date="2019-02" db="EMBL/GenBank/DDBJ databases">
        <title>Deep-cultivation of Planctomycetes and their phenomic and genomic characterization uncovers novel biology.</title>
        <authorList>
            <person name="Wiegand S."/>
            <person name="Jogler M."/>
            <person name="Boedeker C."/>
            <person name="Pinto D."/>
            <person name="Vollmers J."/>
            <person name="Rivas-Marin E."/>
            <person name="Kohn T."/>
            <person name="Peeters S.H."/>
            <person name="Heuer A."/>
            <person name="Rast P."/>
            <person name="Oberbeckmann S."/>
            <person name="Bunk B."/>
            <person name="Jeske O."/>
            <person name="Meyerdierks A."/>
            <person name="Storesund J.E."/>
            <person name="Kallscheuer N."/>
            <person name="Luecker S."/>
            <person name="Lage O.M."/>
            <person name="Pohl T."/>
            <person name="Merkel B.J."/>
            <person name="Hornburger P."/>
            <person name="Mueller R.-W."/>
            <person name="Bruemmer F."/>
            <person name="Labrenz M."/>
            <person name="Spormann A.M."/>
            <person name="Op Den Camp H."/>
            <person name="Overmann J."/>
            <person name="Amann R."/>
            <person name="Jetten M.S.M."/>
            <person name="Mascher T."/>
            <person name="Medema M.H."/>
            <person name="Devos D.P."/>
            <person name="Kaster A.-K."/>
            <person name="Ovreas L."/>
            <person name="Rohde M."/>
            <person name="Galperin M.Y."/>
            <person name="Jogler C."/>
        </authorList>
    </citation>
    <scope>NUCLEOTIDE SEQUENCE [LARGE SCALE GENOMIC DNA]</scope>
    <source>
        <strain evidence="2 3">Pla22</strain>
    </source>
</reference>
<dbReference type="PANTHER" id="PTHR43283">
    <property type="entry name" value="BETA-LACTAMASE-RELATED"/>
    <property type="match status" value="1"/>
</dbReference>
<dbReference type="Proteomes" id="UP000316598">
    <property type="component" value="Unassembled WGS sequence"/>
</dbReference>
<dbReference type="OrthoDB" id="9770183at2"/>
<dbReference type="Pfam" id="PF00144">
    <property type="entry name" value="Beta-lactamase"/>
    <property type="match status" value="1"/>
</dbReference>
<dbReference type="SUPFAM" id="SSF56601">
    <property type="entry name" value="beta-lactamase/transpeptidase-like"/>
    <property type="match status" value="1"/>
</dbReference>
<proteinExistence type="predicted"/>
<dbReference type="RefSeq" id="WP_146514882.1">
    <property type="nucleotide sequence ID" value="NZ_SJPI01000001.1"/>
</dbReference>
<keyword evidence="3" id="KW-1185">Reference proteome</keyword>
<dbReference type="AlphaFoldDB" id="A0A5C5WYE2"/>
<gene>
    <name evidence="2" type="primary">estB</name>
    <name evidence="2" type="ORF">Pla22_25760</name>
</gene>
<comment type="caution">
    <text evidence="2">The sequence shown here is derived from an EMBL/GenBank/DDBJ whole genome shotgun (WGS) entry which is preliminary data.</text>
</comment>
<sequence length="432" mass="48173">MNHLRLLQTFLALLCSVSTLNGQDMPLGSWEQHGFSLKSRDQLQTYLAASVEDESVPGGIVIVIHQGEVVLKESFGYRHIKRQLPFELDTPFHAASLSKSIISTLVVALDADGSLDLDQPIDAYLPMASQLSMSDSQPATRMPTLRECLHHTGGFIADEEPGGRPWLEFRTQDMTLEEAVELELRMPLARQPGSKFAYSGIGYDIAGRIVEVVTGKLLEEVLQERLCQPLGMTSTTYYASSEQCEQMASFYWRWRSDGFFRRQLDDRIVSPGKYASVGGGIVTTADDLAKFMLMHRNGGRVDGKPWTKPEALLDQYRRKRPGAYYGIGFTLGPANRMAASDSESEVIENENGVLATWILHTGSSGTMFWLDRSTDTIGIIVTQQRYSSGEAIPESEKVIAKDAASWQQTLKKDWMDPILGWRPLRKDSPAAR</sequence>
<dbReference type="Gene3D" id="3.40.710.10">
    <property type="entry name" value="DD-peptidase/beta-lactamase superfamily"/>
    <property type="match status" value="1"/>
</dbReference>
<organism evidence="2 3">
    <name type="scientific">Rubripirellula amarantea</name>
    <dbReference type="NCBI Taxonomy" id="2527999"/>
    <lineage>
        <taxon>Bacteria</taxon>
        <taxon>Pseudomonadati</taxon>
        <taxon>Planctomycetota</taxon>
        <taxon>Planctomycetia</taxon>
        <taxon>Pirellulales</taxon>
        <taxon>Pirellulaceae</taxon>
        <taxon>Rubripirellula</taxon>
    </lineage>
</organism>